<name>A0ABS5BTM4_9BACT</name>
<keyword evidence="1" id="KW-0472">Membrane</keyword>
<keyword evidence="1" id="KW-1133">Transmembrane helix</keyword>
<feature type="transmembrane region" description="Helical" evidence="1">
    <location>
        <begin position="36"/>
        <end position="56"/>
    </location>
</feature>
<protein>
    <recommendedName>
        <fullName evidence="4">DUF304 domain-containing protein</fullName>
    </recommendedName>
</protein>
<evidence type="ECO:0000313" key="2">
    <source>
        <dbReference type="EMBL" id="MBP3957062.1"/>
    </source>
</evidence>
<gene>
    <name evidence="2" type="ORF">J8F10_17480</name>
</gene>
<feature type="transmembrane region" description="Helical" evidence="1">
    <location>
        <begin position="130"/>
        <end position="147"/>
    </location>
</feature>
<feature type="transmembrane region" description="Helical" evidence="1">
    <location>
        <begin position="154"/>
        <end position="173"/>
    </location>
</feature>
<evidence type="ECO:0000313" key="3">
    <source>
        <dbReference type="Proteomes" id="UP000676565"/>
    </source>
</evidence>
<dbReference type="EMBL" id="JAGKQQ010000001">
    <property type="protein sequence ID" value="MBP3957062.1"/>
    <property type="molecule type" value="Genomic_DNA"/>
</dbReference>
<comment type="caution">
    <text evidence="2">The sequence shown here is derived from an EMBL/GenBank/DDBJ whole genome shotgun (WGS) entry which is preliminary data.</text>
</comment>
<evidence type="ECO:0008006" key="4">
    <source>
        <dbReference type="Google" id="ProtNLM"/>
    </source>
</evidence>
<dbReference type="Proteomes" id="UP000676565">
    <property type="component" value="Unassembled WGS sequence"/>
</dbReference>
<sequence length="308" mass="34210">MSTVPPPPPAGTLPLAGAPAPQIPHKREITLISHSMLFYWWPIWLLGSVMALVTYFEDHRLAVVPAGTTVTEKKDDKGNVWKDDKGNTYYEVGIPGSNTTKSLTEAAEKSKPVPGGGTINAFPTRVSQKVWMAPVFCVVLLVTVVITNVPLRGLWSFLVLLLFVVIALLITLVPDGWDKVLGALGHLHIYINMAGYLFIASVVFVLWSVSVFIFDQRTYIVITPGQIRVCEHVGASIRTFDTTGLSFEKQRDDLFRHWLLGFFSGDLIVRTSGAERETIRLPNVLWIGWRLEEVQKLLAEKATVSSQV</sequence>
<evidence type="ECO:0000256" key="1">
    <source>
        <dbReference type="SAM" id="Phobius"/>
    </source>
</evidence>
<keyword evidence="1" id="KW-0812">Transmembrane</keyword>
<accession>A0ABS5BTM4</accession>
<feature type="transmembrane region" description="Helical" evidence="1">
    <location>
        <begin position="193"/>
        <end position="214"/>
    </location>
</feature>
<keyword evidence="3" id="KW-1185">Reference proteome</keyword>
<reference evidence="2 3" key="1">
    <citation type="submission" date="2021-04" db="EMBL/GenBank/DDBJ databases">
        <authorList>
            <person name="Ivanova A."/>
        </authorList>
    </citation>
    <scope>NUCLEOTIDE SEQUENCE [LARGE SCALE GENOMIC DNA]</scope>
    <source>
        <strain evidence="2 3">G18</strain>
    </source>
</reference>
<proteinExistence type="predicted"/>
<dbReference type="RefSeq" id="WP_210655770.1">
    <property type="nucleotide sequence ID" value="NZ_JAGKQQ010000001.1"/>
</dbReference>
<organism evidence="2 3">
    <name type="scientific">Gemmata palustris</name>
    <dbReference type="NCBI Taxonomy" id="2822762"/>
    <lineage>
        <taxon>Bacteria</taxon>
        <taxon>Pseudomonadati</taxon>
        <taxon>Planctomycetota</taxon>
        <taxon>Planctomycetia</taxon>
        <taxon>Gemmatales</taxon>
        <taxon>Gemmataceae</taxon>
        <taxon>Gemmata</taxon>
    </lineage>
</organism>